<evidence type="ECO:0000313" key="3">
    <source>
        <dbReference type="Proteomes" id="UP000027222"/>
    </source>
</evidence>
<organism evidence="2 3">
    <name type="scientific">Galerina marginata (strain CBS 339.88)</name>
    <dbReference type="NCBI Taxonomy" id="685588"/>
    <lineage>
        <taxon>Eukaryota</taxon>
        <taxon>Fungi</taxon>
        <taxon>Dikarya</taxon>
        <taxon>Basidiomycota</taxon>
        <taxon>Agaricomycotina</taxon>
        <taxon>Agaricomycetes</taxon>
        <taxon>Agaricomycetidae</taxon>
        <taxon>Agaricales</taxon>
        <taxon>Agaricineae</taxon>
        <taxon>Strophariaceae</taxon>
        <taxon>Galerina</taxon>
    </lineage>
</organism>
<dbReference type="HOGENOM" id="CLU_1454522_0_0_1"/>
<reference evidence="3" key="1">
    <citation type="journal article" date="2014" name="Proc. Natl. Acad. Sci. U.S.A.">
        <title>Extensive sampling of basidiomycete genomes demonstrates inadequacy of the white-rot/brown-rot paradigm for wood decay fungi.</title>
        <authorList>
            <person name="Riley R."/>
            <person name="Salamov A.A."/>
            <person name="Brown D.W."/>
            <person name="Nagy L.G."/>
            <person name="Floudas D."/>
            <person name="Held B.W."/>
            <person name="Levasseur A."/>
            <person name="Lombard V."/>
            <person name="Morin E."/>
            <person name="Otillar R."/>
            <person name="Lindquist E.A."/>
            <person name="Sun H."/>
            <person name="LaButti K.M."/>
            <person name="Schmutz J."/>
            <person name="Jabbour D."/>
            <person name="Luo H."/>
            <person name="Baker S.E."/>
            <person name="Pisabarro A.G."/>
            <person name="Walton J.D."/>
            <person name="Blanchette R.A."/>
            <person name="Henrissat B."/>
            <person name="Martin F."/>
            <person name="Cullen D."/>
            <person name="Hibbett D.S."/>
            <person name="Grigoriev I.V."/>
        </authorList>
    </citation>
    <scope>NUCLEOTIDE SEQUENCE [LARGE SCALE GENOMIC DNA]</scope>
    <source>
        <strain evidence="3">CBS 339.88</strain>
    </source>
</reference>
<protein>
    <submittedName>
        <fullName evidence="2">Uncharacterized protein</fullName>
    </submittedName>
</protein>
<feature type="compositionally biased region" description="Basic and acidic residues" evidence="1">
    <location>
        <begin position="29"/>
        <end position="38"/>
    </location>
</feature>
<evidence type="ECO:0000313" key="2">
    <source>
        <dbReference type="EMBL" id="KDR68922.1"/>
    </source>
</evidence>
<gene>
    <name evidence="2" type="ORF">GALMADRAFT_145939</name>
</gene>
<feature type="region of interest" description="Disordered" evidence="1">
    <location>
        <begin position="23"/>
        <end position="43"/>
    </location>
</feature>
<dbReference type="AlphaFoldDB" id="A0A067SG06"/>
<accession>A0A067SG06</accession>
<proteinExistence type="predicted"/>
<dbReference type="EMBL" id="KL142405">
    <property type="protein sequence ID" value="KDR68922.1"/>
    <property type="molecule type" value="Genomic_DNA"/>
</dbReference>
<sequence>MPCAAEHQSQILSLPANEPPLEILATPDTNRHLPKSTDSKTGTHPLDIAAQQRASDDLILLLMHSIRSVHSVFPRCWRATLYPNSGKWFKFMETDMSPTTSRRSLFANVSLHTVVPRRFAFVLHTSAAPAHLSPASYPSSYCMPLAHSHRSAPNLPLLTLSRRTSLEMVYALLDLDKNSLLAKVLE</sequence>
<evidence type="ECO:0000256" key="1">
    <source>
        <dbReference type="SAM" id="MobiDB-lite"/>
    </source>
</evidence>
<name>A0A067SG06_GALM3</name>
<keyword evidence="3" id="KW-1185">Reference proteome</keyword>
<dbReference type="Proteomes" id="UP000027222">
    <property type="component" value="Unassembled WGS sequence"/>
</dbReference>